<dbReference type="AlphaFoldDB" id="A0A316EHU4"/>
<evidence type="ECO:0000313" key="1">
    <source>
        <dbReference type="EMBL" id="PWK28373.1"/>
    </source>
</evidence>
<reference evidence="1 2" key="1">
    <citation type="submission" date="2018-05" db="EMBL/GenBank/DDBJ databases">
        <title>Genomic Encyclopedia of Archaeal and Bacterial Type Strains, Phase II (KMG-II): from individual species to whole genera.</title>
        <authorList>
            <person name="Goeker M."/>
        </authorList>
    </citation>
    <scope>NUCLEOTIDE SEQUENCE [LARGE SCALE GENOMIC DNA]</scope>
    <source>
        <strain evidence="1 2">DSM 22214</strain>
    </source>
</reference>
<evidence type="ECO:0000313" key="2">
    <source>
        <dbReference type="Proteomes" id="UP000245489"/>
    </source>
</evidence>
<name>A0A316EHU4_9BACT</name>
<sequence length="412" mass="46979">MMAFYKKHIQTKNSPQNIGKMKPILYSLLTILSLQSCDKVVDETPPVLPPTIPQATTEVFKLSYPNVSSFVFKPLEQDKTWQTDFVTPAGKVFSLVDYQGEIIDLNELVGTPKSLPIAIKQHFLNNYPSSQIVMFYDVMKSPTVTDGYKLVIQTDKNTNLNLYYDVNNNFVREEIQPNEKVSAIVFTSTDQINFDASIPTVIKQFLSNNQLKSASVIIYNLADKSYKIVLNFREKLNGALQTSEILLSDAGQILQWVSSIENEYSYKILPKTNLPTEINTYLATNLPNWQFDYGVSETIFGNNKTNFVTVKIGQNDSYLIVDEEIKKNDLILVRTQALAENYLPETVKTALTNSFNNWTFVKANVIYEPYRQSLSQIVTNVNHFQIEVKQGTDRYAVRLASDGNILYKYRIL</sequence>
<keyword evidence="2" id="KW-1185">Reference proteome</keyword>
<protein>
    <submittedName>
        <fullName evidence="1">Uncharacterized protein</fullName>
    </submittedName>
</protein>
<organism evidence="1 2">
    <name type="scientific">Arcicella aurantiaca</name>
    <dbReference type="NCBI Taxonomy" id="591202"/>
    <lineage>
        <taxon>Bacteria</taxon>
        <taxon>Pseudomonadati</taxon>
        <taxon>Bacteroidota</taxon>
        <taxon>Cytophagia</taxon>
        <taxon>Cytophagales</taxon>
        <taxon>Flectobacillaceae</taxon>
        <taxon>Arcicella</taxon>
    </lineage>
</organism>
<gene>
    <name evidence="1" type="ORF">LV89_01157</name>
</gene>
<proteinExistence type="predicted"/>
<dbReference type="Proteomes" id="UP000245489">
    <property type="component" value="Unassembled WGS sequence"/>
</dbReference>
<dbReference type="SUPFAM" id="SSF160574">
    <property type="entry name" value="BT0923-like"/>
    <property type="match status" value="1"/>
</dbReference>
<accession>A0A316EHU4</accession>
<dbReference type="EMBL" id="QGGO01000004">
    <property type="protein sequence ID" value="PWK28373.1"/>
    <property type="molecule type" value="Genomic_DNA"/>
</dbReference>
<comment type="caution">
    <text evidence="1">The sequence shown here is derived from an EMBL/GenBank/DDBJ whole genome shotgun (WGS) entry which is preliminary data.</text>
</comment>